<dbReference type="SUPFAM" id="SSF56219">
    <property type="entry name" value="DNase I-like"/>
    <property type="match status" value="1"/>
</dbReference>
<dbReference type="PANTHER" id="PTHR14859">
    <property type="entry name" value="CALCOFLUOR WHITE HYPERSENSITIVE PROTEIN PRECURSOR"/>
    <property type="match status" value="1"/>
</dbReference>
<dbReference type="InterPro" id="IPR051916">
    <property type="entry name" value="GPI-anchor_lipid_remodeler"/>
</dbReference>
<keyword evidence="3" id="KW-1185">Reference proteome</keyword>
<reference evidence="2 3" key="1">
    <citation type="submission" date="2017-10" db="EMBL/GenBank/DDBJ databases">
        <authorList>
            <person name="Banno H."/>
            <person name="Chua N.-H."/>
        </authorList>
    </citation>
    <scope>NUCLEOTIDE SEQUENCE [LARGE SCALE GENOMIC DNA]</scope>
    <source>
        <strain evidence="2">Vibrio tapetis CECT4600</strain>
    </source>
</reference>
<feature type="domain" description="Endonuclease/exonuclease/phosphatase" evidence="1">
    <location>
        <begin position="45"/>
        <end position="318"/>
    </location>
</feature>
<dbReference type="KEGG" id="vta:B0902"/>
<evidence type="ECO:0000313" key="2">
    <source>
        <dbReference type="EMBL" id="SON52513.1"/>
    </source>
</evidence>
<proteinExistence type="predicted"/>
<dbReference type="EMBL" id="LT960612">
    <property type="protein sequence ID" value="SON52513.1"/>
    <property type="molecule type" value="Genomic_DNA"/>
</dbReference>
<dbReference type="GO" id="GO:0006506">
    <property type="term" value="P:GPI anchor biosynthetic process"/>
    <property type="evidence" value="ECO:0007669"/>
    <property type="project" value="TreeGrafter"/>
</dbReference>
<dbReference type="Pfam" id="PF03372">
    <property type="entry name" value="Exo_endo_phos"/>
    <property type="match status" value="1"/>
</dbReference>
<protein>
    <submittedName>
        <fullName evidence="2">Putative DNase I-like family</fullName>
    </submittedName>
</protein>
<dbReference type="AlphaFoldDB" id="A0A2N8ZKS6"/>
<organism evidence="2 3">
    <name type="scientific">Vibrio tapetis subsp. tapetis</name>
    <dbReference type="NCBI Taxonomy" id="1671868"/>
    <lineage>
        <taxon>Bacteria</taxon>
        <taxon>Pseudomonadati</taxon>
        <taxon>Pseudomonadota</taxon>
        <taxon>Gammaproteobacteria</taxon>
        <taxon>Vibrionales</taxon>
        <taxon>Vibrionaceae</taxon>
        <taxon>Vibrio</taxon>
    </lineage>
</organism>
<dbReference type="OrthoDB" id="833328at2"/>
<evidence type="ECO:0000313" key="3">
    <source>
        <dbReference type="Proteomes" id="UP000235828"/>
    </source>
</evidence>
<evidence type="ECO:0000259" key="1">
    <source>
        <dbReference type="Pfam" id="PF03372"/>
    </source>
</evidence>
<dbReference type="Proteomes" id="UP000235828">
    <property type="component" value="Chromosome B"/>
</dbReference>
<accession>A0A2N8ZKS6</accession>
<dbReference type="InterPro" id="IPR036691">
    <property type="entry name" value="Endo/exonu/phosph_ase_sf"/>
</dbReference>
<gene>
    <name evidence="2" type="ORF">VTAP4600_B0902</name>
</gene>
<sequence>MATPSIRIATFNLLNYIAPPDAYYDFINIYSEQEWQGKEQWMLGALTEANADVIAFQEVFSPKELQALCARAGYRFFSVCDLPQQESDYVYSKPVVALASKWPISNAKSVSSKHATKMPKSFQFSRRPLHAQVQMPQFGLTDFYVVHLKSQRSTDTQDDEQYSQQNRHVYGQWLSSFQRHEEADALKQIMRANKRMNARPAIVLGDFNQRLTSDSLHDLVDPMPTDAMRLKQKTDLFLSDSWDIYIRSFHAFTGEGEANAQDLKSTPIRPASHYWGETGSVLDYILMSQEFDHVSQHQTIDKHLVEPIFSRDRYATDHGIVVISI</sequence>
<dbReference type="GO" id="GO:0016020">
    <property type="term" value="C:membrane"/>
    <property type="evidence" value="ECO:0007669"/>
    <property type="project" value="GOC"/>
</dbReference>
<dbReference type="GO" id="GO:0003824">
    <property type="term" value="F:catalytic activity"/>
    <property type="evidence" value="ECO:0007669"/>
    <property type="project" value="InterPro"/>
</dbReference>
<dbReference type="RefSeq" id="WP_102524743.1">
    <property type="nucleotide sequence ID" value="NZ_LT960612.1"/>
</dbReference>
<dbReference type="Gene3D" id="3.60.10.10">
    <property type="entry name" value="Endonuclease/exonuclease/phosphatase"/>
    <property type="match status" value="1"/>
</dbReference>
<name>A0A2N8ZKS6_9VIBR</name>
<dbReference type="PANTHER" id="PTHR14859:SF15">
    <property type="entry name" value="ENDONUCLEASE_EXONUCLEASE_PHOSPHATASE DOMAIN-CONTAINING PROTEIN"/>
    <property type="match status" value="1"/>
</dbReference>
<dbReference type="InterPro" id="IPR005135">
    <property type="entry name" value="Endo/exonuclease/phosphatase"/>
</dbReference>